<evidence type="ECO:0000313" key="9">
    <source>
        <dbReference type="EMBL" id="KAF1938973.1"/>
    </source>
</evidence>
<dbReference type="Pfam" id="PF00331">
    <property type="entry name" value="Glyco_hydro_10"/>
    <property type="match status" value="1"/>
</dbReference>
<dbReference type="EMBL" id="ML976091">
    <property type="protein sequence ID" value="KAF1938973.1"/>
    <property type="molecule type" value="Genomic_DNA"/>
</dbReference>
<dbReference type="OrthoDB" id="3055998at2759"/>
<proteinExistence type="inferred from homology"/>
<dbReference type="SUPFAM" id="SSF51445">
    <property type="entry name" value="(Trans)glycosidases"/>
    <property type="match status" value="1"/>
</dbReference>
<evidence type="ECO:0000256" key="1">
    <source>
        <dbReference type="ARBA" id="ARBA00007495"/>
    </source>
</evidence>
<dbReference type="AlphaFoldDB" id="A0A6A5SFZ0"/>
<sequence>MKLLSLLAAPLLVSSSPLLAERQADRSIDTLFKGVGKIYFGAATEKAKLETGKTGAIVQQNFGQVTNEYLMKWDQTEPSRGQFNLGPADELVQWAITNSKSIRGHTLVWGDESVHAVPQWVLDITDKATLTEVIQTHIKTVMAGPNNAWKGKVRAWDVVNEVIGDDGNLKNTHFFQVLGEDYIGIAFRAAREADPTAKLYINDYNLESNTFGQHKGMLNYVKKWLAEGIPVDGIGSQTHIQLGGADGLETALRELAEIDGKLEVAVTELDVVGSDPPTYWKAVQACYHVPRCVGVTTWEVRDEPIADQATPNKALFKENYDPKDAYYQIADELRNLQK</sequence>
<dbReference type="PROSITE" id="PS51760">
    <property type="entry name" value="GH10_2"/>
    <property type="match status" value="1"/>
</dbReference>
<keyword evidence="10" id="KW-1185">Reference proteome</keyword>
<feature type="domain" description="GH10" evidence="8">
    <location>
        <begin position="13"/>
        <end position="332"/>
    </location>
</feature>
<evidence type="ECO:0000256" key="5">
    <source>
        <dbReference type="ARBA" id="ARBA00023326"/>
    </source>
</evidence>
<feature type="signal peptide" evidence="7">
    <location>
        <begin position="1"/>
        <end position="15"/>
    </location>
</feature>
<dbReference type="Proteomes" id="UP000800038">
    <property type="component" value="Unassembled WGS sequence"/>
</dbReference>
<comment type="catalytic activity">
    <reaction evidence="6">
        <text>Endohydrolysis of (1-&gt;4)-beta-D-xylosidic linkages in xylans.</text>
        <dbReference type="EC" id="3.2.1.8"/>
    </reaction>
</comment>
<evidence type="ECO:0000259" key="8">
    <source>
        <dbReference type="PROSITE" id="PS51760"/>
    </source>
</evidence>
<dbReference type="GO" id="GO:0045493">
    <property type="term" value="P:xylan catabolic process"/>
    <property type="evidence" value="ECO:0007669"/>
    <property type="project" value="UniProtKB-KW"/>
</dbReference>
<comment type="similarity">
    <text evidence="1 6">Belongs to the glycosyl hydrolase 10 (cellulase F) family.</text>
</comment>
<dbReference type="SMART" id="SM00633">
    <property type="entry name" value="Glyco_10"/>
    <property type="match status" value="1"/>
</dbReference>
<accession>A0A6A5SFZ0</accession>
<evidence type="ECO:0000256" key="6">
    <source>
        <dbReference type="RuleBase" id="RU361174"/>
    </source>
</evidence>
<dbReference type="PANTHER" id="PTHR31490:SF76">
    <property type="entry name" value="ENDO-1,4-BETA-XYLANASE C"/>
    <property type="match status" value="1"/>
</dbReference>
<evidence type="ECO:0000313" key="10">
    <source>
        <dbReference type="Proteomes" id="UP000800038"/>
    </source>
</evidence>
<keyword evidence="4 6" id="KW-0326">Glycosidase</keyword>
<evidence type="ECO:0000256" key="2">
    <source>
        <dbReference type="ARBA" id="ARBA00022801"/>
    </source>
</evidence>
<evidence type="ECO:0000256" key="7">
    <source>
        <dbReference type="SAM" id="SignalP"/>
    </source>
</evidence>
<organism evidence="9 10">
    <name type="scientific">Clathrospora elynae</name>
    <dbReference type="NCBI Taxonomy" id="706981"/>
    <lineage>
        <taxon>Eukaryota</taxon>
        <taxon>Fungi</taxon>
        <taxon>Dikarya</taxon>
        <taxon>Ascomycota</taxon>
        <taxon>Pezizomycotina</taxon>
        <taxon>Dothideomycetes</taxon>
        <taxon>Pleosporomycetidae</taxon>
        <taxon>Pleosporales</taxon>
        <taxon>Diademaceae</taxon>
        <taxon>Clathrospora</taxon>
    </lineage>
</organism>
<gene>
    <name evidence="9" type="ORF">EJ02DRAFT_514168</name>
</gene>
<keyword evidence="3 6" id="KW-0119">Carbohydrate metabolism</keyword>
<feature type="chain" id="PRO_5025452733" description="Beta-xylanase" evidence="7">
    <location>
        <begin position="16"/>
        <end position="338"/>
    </location>
</feature>
<dbReference type="GO" id="GO:0031176">
    <property type="term" value="F:endo-1,4-beta-xylanase activity"/>
    <property type="evidence" value="ECO:0007669"/>
    <property type="project" value="UniProtKB-EC"/>
</dbReference>
<name>A0A6A5SFZ0_9PLEO</name>
<dbReference type="Gene3D" id="3.20.20.80">
    <property type="entry name" value="Glycosidases"/>
    <property type="match status" value="1"/>
</dbReference>
<dbReference type="InterPro" id="IPR001000">
    <property type="entry name" value="GH10_dom"/>
</dbReference>
<evidence type="ECO:0000256" key="4">
    <source>
        <dbReference type="ARBA" id="ARBA00023295"/>
    </source>
</evidence>
<reference evidence="9" key="1">
    <citation type="journal article" date="2020" name="Stud. Mycol.">
        <title>101 Dothideomycetes genomes: a test case for predicting lifestyles and emergence of pathogens.</title>
        <authorList>
            <person name="Haridas S."/>
            <person name="Albert R."/>
            <person name="Binder M."/>
            <person name="Bloem J."/>
            <person name="Labutti K."/>
            <person name="Salamov A."/>
            <person name="Andreopoulos B."/>
            <person name="Baker S."/>
            <person name="Barry K."/>
            <person name="Bills G."/>
            <person name="Bluhm B."/>
            <person name="Cannon C."/>
            <person name="Castanera R."/>
            <person name="Culley D."/>
            <person name="Daum C."/>
            <person name="Ezra D."/>
            <person name="Gonzalez J."/>
            <person name="Henrissat B."/>
            <person name="Kuo A."/>
            <person name="Liang C."/>
            <person name="Lipzen A."/>
            <person name="Lutzoni F."/>
            <person name="Magnuson J."/>
            <person name="Mondo S."/>
            <person name="Nolan M."/>
            <person name="Ohm R."/>
            <person name="Pangilinan J."/>
            <person name="Park H.-J."/>
            <person name="Ramirez L."/>
            <person name="Alfaro M."/>
            <person name="Sun H."/>
            <person name="Tritt A."/>
            <person name="Yoshinaga Y."/>
            <person name="Zwiers L.-H."/>
            <person name="Turgeon B."/>
            <person name="Goodwin S."/>
            <person name="Spatafora J."/>
            <person name="Crous P."/>
            <person name="Grigoriev I."/>
        </authorList>
    </citation>
    <scope>NUCLEOTIDE SEQUENCE</scope>
    <source>
        <strain evidence="9">CBS 161.51</strain>
    </source>
</reference>
<evidence type="ECO:0000256" key="3">
    <source>
        <dbReference type="ARBA" id="ARBA00023277"/>
    </source>
</evidence>
<dbReference type="InterPro" id="IPR017853">
    <property type="entry name" value="GH"/>
</dbReference>
<keyword evidence="2 6" id="KW-0378">Hydrolase</keyword>
<dbReference type="EC" id="3.2.1.8" evidence="6"/>
<keyword evidence="9" id="KW-0858">Xylan degradation</keyword>
<dbReference type="InterPro" id="IPR044846">
    <property type="entry name" value="GH10"/>
</dbReference>
<keyword evidence="7" id="KW-0732">Signal</keyword>
<dbReference type="PANTHER" id="PTHR31490">
    <property type="entry name" value="GLYCOSYL HYDROLASE"/>
    <property type="match status" value="1"/>
</dbReference>
<keyword evidence="5 6" id="KW-0624">Polysaccharide degradation</keyword>
<dbReference type="PRINTS" id="PR00134">
    <property type="entry name" value="GLHYDRLASE10"/>
</dbReference>
<protein>
    <recommendedName>
        <fullName evidence="6">Beta-xylanase</fullName>
        <ecNumber evidence="6">3.2.1.8</ecNumber>
    </recommendedName>
</protein>